<sequence length="780" mass="87047">MFIKRCLIGVTASYSGDKKAVPTIEKRESKSDASDTTGSHAWSGFEGGNWETEIDVRGFIQANYTPYTEDYSFLTGPTARTEKLWDELKVLLKQELDAGGVLDADDKVVSKVASHGAGYINKDLEQIVGVQTDKPLKRGMLPYGGYRIAQKALQAHGRDMDPTTLDIFQNHRKTHNDGVFACYTEDIRKARSAGIVTGLPDGYGRGRIIGDYRRVALYGVDRLIEDKIATFKASDNEDFNEDWVREREEISDQVQALKDLKTMAEAYGFDISKPAVNGREAVQWTYFAYLGAIKDQNGAAMSFGRTASFFDIYFERDLANGKITEEEVQEIIDHLVMKMRIVRFIRTKDYDALFSGDPTWVTESIGGMGEDGRTLVTKSSFRVLQTLYNLGPAPEPNLTVLWSEQLPQGFKDYCSKVSIETSSIQYESDDLMRPYWGDDYGIACCVSAMRIGKQMQFFGARANLAKAILYSINGGVDEKSGKQVGPAIEPFKGDYLEYDDLVERFDKMTDWLAKTYVKALNIIHYMHDKYSPENIMMALHDRVVLRTMACGIAGLSVAADSFSAVKNAKVKVIRNEAGIAVDYEVEGEYPKYGNNDDAVDAIANQLVEDFMDKVRVQPMYRNAVPTQSVLTITSNVVYGKKTGSTPCGRKEGEPFAPGANPMHGRDTKGAVASMASVAKLPYEHSQDGISYTFSIVPKALGKTPADQVRNLSSLLDGYFAESGHHINVNVFEKETLLDAMEHPEKYPQLTIRVSGYAVNFIKLTREQQLDVINRTFHELL</sequence>
<evidence type="ECO:0000256" key="7">
    <source>
        <dbReference type="ARBA" id="ARBA00023315"/>
    </source>
</evidence>
<comment type="caution">
    <text evidence="16">The sequence shown here is derived from an EMBL/GenBank/DDBJ whole genome shotgun (WGS) entry which is preliminary data.</text>
</comment>
<dbReference type="NCBIfam" id="TIGR01255">
    <property type="entry name" value="pyr_form_ly_1"/>
    <property type="match status" value="1"/>
</dbReference>
<evidence type="ECO:0000256" key="12">
    <source>
        <dbReference type="RuleBase" id="RU368075"/>
    </source>
</evidence>
<comment type="subcellular location">
    <subcellularLocation>
        <location evidence="1 12">Cytoplasm</location>
    </subcellularLocation>
</comment>
<dbReference type="EMBL" id="JAENIL010000028">
    <property type="protein sequence ID" value="MBK1878283.1"/>
    <property type="molecule type" value="Genomic_DNA"/>
</dbReference>
<gene>
    <name evidence="16" type="primary">pflB</name>
    <name evidence="16" type="ORF">JIN87_15490</name>
</gene>
<dbReference type="PANTHER" id="PTHR30191">
    <property type="entry name" value="FORMATE ACETYLTRANSFERASE"/>
    <property type="match status" value="1"/>
</dbReference>
<dbReference type="GO" id="GO:0005829">
    <property type="term" value="C:cytosol"/>
    <property type="evidence" value="ECO:0007669"/>
    <property type="project" value="TreeGrafter"/>
</dbReference>
<evidence type="ECO:0000256" key="6">
    <source>
        <dbReference type="ARBA" id="ARBA00023277"/>
    </source>
</evidence>
<dbReference type="AlphaFoldDB" id="A0A934S3C0"/>
<dbReference type="Gene3D" id="3.20.70.20">
    <property type="match status" value="1"/>
</dbReference>
<dbReference type="EC" id="2.3.1.54" evidence="12"/>
<keyword evidence="4 12" id="KW-0808">Transferase</keyword>
<evidence type="ECO:0000256" key="3">
    <source>
        <dbReference type="ARBA" id="ARBA00022490"/>
    </source>
</evidence>
<dbReference type="PIRSF" id="PIRSF000379">
    <property type="entry name" value="For_Ac_trans_1"/>
    <property type="match status" value="1"/>
</dbReference>
<evidence type="ECO:0000259" key="14">
    <source>
        <dbReference type="PROSITE" id="PS51149"/>
    </source>
</evidence>
<evidence type="ECO:0000313" key="17">
    <source>
        <dbReference type="Proteomes" id="UP000617628"/>
    </source>
</evidence>
<evidence type="ECO:0000256" key="2">
    <source>
        <dbReference type="ARBA" id="ARBA00008375"/>
    </source>
</evidence>
<dbReference type="PANTHER" id="PTHR30191:SF0">
    <property type="entry name" value="FORMATE ACETYLTRANSFERASE 1"/>
    <property type="match status" value="1"/>
</dbReference>
<reference evidence="16" key="1">
    <citation type="submission" date="2021-01" db="EMBL/GenBank/DDBJ databases">
        <title>Modified the classification status of verrucomicrobia.</title>
        <authorList>
            <person name="Feng X."/>
        </authorList>
    </citation>
    <scope>NUCLEOTIDE SEQUENCE</scope>
    <source>
        <strain evidence="16">KCTC 13126</strain>
    </source>
</reference>
<comment type="pathway">
    <text evidence="12">Fermentation; pyruvate fermentation; formate from pyruvate: step 1/1.</text>
</comment>
<evidence type="ECO:0000256" key="5">
    <source>
        <dbReference type="ARBA" id="ARBA00022818"/>
    </source>
</evidence>
<comment type="similarity">
    <text evidence="2 12">Belongs to the glycyl radical enzyme (GRE) family. PFL subfamily.</text>
</comment>
<dbReference type="Pfam" id="PF02901">
    <property type="entry name" value="PFL-like"/>
    <property type="match status" value="1"/>
</dbReference>
<dbReference type="InterPro" id="IPR001150">
    <property type="entry name" value="Gly_radical"/>
</dbReference>
<organism evidence="16 17">
    <name type="scientific">Pelagicoccus mobilis</name>
    <dbReference type="NCBI Taxonomy" id="415221"/>
    <lineage>
        <taxon>Bacteria</taxon>
        <taxon>Pseudomonadati</taxon>
        <taxon>Verrucomicrobiota</taxon>
        <taxon>Opitutia</taxon>
        <taxon>Puniceicoccales</taxon>
        <taxon>Pelagicoccaceae</taxon>
        <taxon>Pelagicoccus</taxon>
    </lineage>
</organism>
<evidence type="ECO:0000256" key="8">
    <source>
        <dbReference type="ARBA" id="ARBA00049029"/>
    </source>
</evidence>
<evidence type="ECO:0000259" key="15">
    <source>
        <dbReference type="PROSITE" id="PS51554"/>
    </source>
</evidence>
<keyword evidence="7 12" id="KW-0012">Acyltransferase</keyword>
<feature type="active site" description="S-acetylcysteine intermediate" evidence="9">
    <location>
        <position position="444"/>
    </location>
</feature>
<comment type="subunit">
    <text evidence="12">Homodimer.</text>
</comment>
<dbReference type="SUPFAM" id="SSF51998">
    <property type="entry name" value="PFL-like glycyl radical enzymes"/>
    <property type="match status" value="1"/>
</dbReference>
<evidence type="ECO:0000256" key="1">
    <source>
        <dbReference type="ARBA" id="ARBA00004496"/>
    </source>
</evidence>
<protein>
    <recommendedName>
        <fullName evidence="12">Formate acetyltransferase</fullName>
        <ecNumber evidence="12">2.3.1.54</ecNumber>
    </recommendedName>
    <alternativeName>
        <fullName evidence="12">Pyruvate formate-lyase</fullName>
    </alternativeName>
</protein>
<feature type="region of interest" description="Disordered" evidence="13">
    <location>
        <begin position="25"/>
        <end position="44"/>
    </location>
</feature>
<dbReference type="InterPro" id="IPR005949">
    <property type="entry name" value="Form_AcTrfase"/>
</dbReference>
<dbReference type="PROSITE" id="PS00850">
    <property type="entry name" value="GLY_RADICAL_1"/>
    <property type="match status" value="1"/>
</dbReference>
<dbReference type="PROSITE" id="PS51554">
    <property type="entry name" value="PFL"/>
    <property type="match status" value="1"/>
</dbReference>
<evidence type="ECO:0000256" key="9">
    <source>
        <dbReference type="PIRSR" id="PIRSR000379-1"/>
    </source>
</evidence>
<proteinExistence type="inferred from homology"/>
<dbReference type="InterPro" id="IPR050244">
    <property type="entry name" value="Auton_GlycylRad_Cofactor"/>
</dbReference>
<feature type="domain" description="Glycine radical" evidence="14">
    <location>
        <begin position="657"/>
        <end position="780"/>
    </location>
</feature>
<dbReference type="Proteomes" id="UP000617628">
    <property type="component" value="Unassembled WGS sequence"/>
</dbReference>
<dbReference type="GO" id="GO:0006006">
    <property type="term" value="P:glucose metabolic process"/>
    <property type="evidence" value="ECO:0007669"/>
    <property type="project" value="UniProtKB-UniRule"/>
</dbReference>
<comment type="catalytic activity">
    <reaction evidence="8 12">
        <text>formate + acetyl-CoA = pyruvate + CoA</text>
        <dbReference type="Rhea" id="RHEA:11844"/>
        <dbReference type="ChEBI" id="CHEBI:15361"/>
        <dbReference type="ChEBI" id="CHEBI:15740"/>
        <dbReference type="ChEBI" id="CHEBI:57287"/>
        <dbReference type="ChEBI" id="CHEBI:57288"/>
        <dbReference type="EC" id="2.3.1.54"/>
    </reaction>
</comment>
<evidence type="ECO:0000313" key="16">
    <source>
        <dbReference type="EMBL" id="MBK1878283.1"/>
    </source>
</evidence>
<keyword evidence="17" id="KW-1185">Reference proteome</keyword>
<dbReference type="GO" id="GO:0008861">
    <property type="term" value="F:formate C-acetyltransferase activity"/>
    <property type="evidence" value="ECO:0007669"/>
    <property type="project" value="UniProtKB-UniRule"/>
</dbReference>
<evidence type="ECO:0000256" key="4">
    <source>
        <dbReference type="ARBA" id="ARBA00022679"/>
    </source>
</evidence>
<feature type="active site" description="Cysteine radical intermediate" evidence="9">
    <location>
        <position position="445"/>
    </location>
</feature>
<accession>A0A934S3C0</accession>
<evidence type="ECO:0000256" key="10">
    <source>
        <dbReference type="PIRSR" id="PIRSR000379-2"/>
    </source>
</evidence>
<keyword evidence="12" id="KW-0313">Glucose metabolism</keyword>
<keyword evidence="3 12" id="KW-0963">Cytoplasm</keyword>
<keyword evidence="5 10" id="KW-0556">Organic radical</keyword>
<name>A0A934S3C0_9BACT</name>
<keyword evidence="6 12" id="KW-0119">Carbohydrate metabolism</keyword>
<dbReference type="Pfam" id="PF01228">
    <property type="entry name" value="Gly_radical"/>
    <property type="match status" value="1"/>
</dbReference>
<dbReference type="InterPro" id="IPR004184">
    <property type="entry name" value="PFL_dom"/>
</dbReference>
<feature type="domain" description="PFL" evidence="15">
    <location>
        <begin position="33"/>
        <end position="650"/>
    </location>
</feature>
<dbReference type="CDD" id="cd01678">
    <property type="entry name" value="PFL1"/>
    <property type="match status" value="1"/>
</dbReference>
<evidence type="ECO:0000256" key="11">
    <source>
        <dbReference type="PROSITE-ProRule" id="PRU00493"/>
    </source>
</evidence>
<evidence type="ECO:0000256" key="13">
    <source>
        <dbReference type="SAM" id="MobiDB-lite"/>
    </source>
</evidence>
<dbReference type="PROSITE" id="PS51149">
    <property type="entry name" value="GLY_RADICAL_2"/>
    <property type="match status" value="1"/>
</dbReference>
<feature type="modified residue" description="Glycine radical" evidence="10 11">
    <location>
        <position position="755"/>
    </location>
</feature>
<dbReference type="InterPro" id="IPR019777">
    <property type="entry name" value="Form_AcTrfase_GR_CS"/>
</dbReference>